<sequence length="257" mass="28776">MSASEPTEPKVEETKPEETKPEETKPAEAEKPVTSSSVFSMFGGGAKKEKKEEEERGDNSGSAKAQREAAEAAKGDEVRLYVSTELVPAAAQEAERCLEEAKRSLGTASDNFMNTSDSVFKNLGHRFQKAHRSLSWIKTDIRDRAKMATEGISRQLEAVAGDVKQYIPDAQGMQQQAKLELLNAQIRARLWWLKYTAGEKEYTRYQCAAKQFMAKTLSNDRELRKTTNKTSKTSAFEQFFSAWSSKNRRDTGEGQTV</sequence>
<feature type="compositionally biased region" description="Basic and acidic residues" evidence="1">
    <location>
        <begin position="7"/>
        <end position="31"/>
    </location>
</feature>
<dbReference type="Proteomes" id="UP000016929">
    <property type="component" value="Unassembled WGS sequence"/>
</dbReference>
<feature type="compositionally biased region" description="Basic and acidic residues" evidence="1">
    <location>
        <begin position="46"/>
        <end position="58"/>
    </location>
</feature>
<reference evidence="3" key="2">
    <citation type="journal article" date="2014" name="PLoS ONE">
        <title>Genome and Transcriptome Analysis of the Fungal Pathogen Fusarium oxysporum f. sp. cubense Causing Banana Vascular Wilt Disease.</title>
        <authorList>
            <person name="Guo L."/>
            <person name="Han L."/>
            <person name="Yang L."/>
            <person name="Zeng H."/>
            <person name="Fan D."/>
            <person name="Zhu Y."/>
            <person name="Feng Y."/>
            <person name="Wang G."/>
            <person name="Peng C."/>
            <person name="Jiang X."/>
            <person name="Zhou D."/>
            <person name="Ni P."/>
            <person name="Liang C."/>
            <person name="Liu L."/>
            <person name="Wang J."/>
            <person name="Mao C."/>
            <person name="Fang X."/>
            <person name="Peng M."/>
            <person name="Huang J."/>
        </authorList>
    </citation>
    <scope>NUCLEOTIDE SEQUENCE [LARGE SCALE GENOMIC DNA]</scope>
    <source>
        <strain evidence="3">race 4</strain>
    </source>
</reference>
<accession>N1RP93</accession>
<dbReference type="STRING" id="1229665.N1RP93"/>
<proteinExistence type="predicted"/>
<organism evidence="2 3">
    <name type="scientific">Fusarium oxysporum f. sp. cubense (strain race 4)</name>
    <name type="common">Panama disease fungus</name>
    <dbReference type="NCBI Taxonomy" id="2502994"/>
    <lineage>
        <taxon>Eukaryota</taxon>
        <taxon>Fungi</taxon>
        <taxon>Dikarya</taxon>
        <taxon>Ascomycota</taxon>
        <taxon>Pezizomycotina</taxon>
        <taxon>Sordariomycetes</taxon>
        <taxon>Hypocreomycetidae</taxon>
        <taxon>Hypocreales</taxon>
        <taxon>Nectriaceae</taxon>
        <taxon>Fusarium</taxon>
        <taxon>Fusarium oxysporum species complex</taxon>
    </lineage>
</organism>
<evidence type="ECO:0000313" key="3">
    <source>
        <dbReference type="Proteomes" id="UP000016929"/>
    </source>
</evidence>
<dbReference type="HOGENOM" id="CLU_1081971_0_0_1"/>
<gene>
    <name evidence="2" type="ORF">FOC4_g10008032</name>
</gene>
<dbReference type="EMBL" id="KB726989">
    <property type="protein sequence ID" value="EMT65917.1"/>
    <property type="molecule type" value="Genomic_DNA"/>
</dbReference>
<feature type="region of interest" description="Disordered" evidence="1">
    <location>
        <begin position="1"/>
        <end position="75"/>
    </location>
</feature>
<dbReference type="AlphaFoldDB" id="N1RP93"/>
<evidence type="ECO:0000313" key="2">
    <source>
        <dbReference type="EMBL" id="EMT65917.1"/>
    </source>
</evidence>
<protein>
    <submittedName>
        <fullName evidence="2">Uncharacterized protein</fullName>
    </submittedName>
</protein>
<reference evidence="3" key="1">
    <citation type="submission" date="2012-09" db="EMBL/GenBank/DDBJ databases">
        <title>Genome sequencing and comparative transcriptomics of race 1 and race 4 of banana pathogen: Fusarium oxysporum f. sp. cubense.</title>
        <authorList>
            <person name="Fang X."/>
            <person name="Huang J."/>
        </authorList>
    </citation>
    <scope>NUCLEOTIDE SEQUENCE [LARGE SCALE GENOMIC DNA]</scope>
    <source>
        <strain evidence="3">race 4</strain>
    </source>
</reference>
<name>N1RP93_FUSC4</name>
<dbReference type="OrthoDB" id="4925544at2759"/>
<keyword evidence="3" id="KW-1185">Reference proteome</keyword>
<evidence type="ECO:0000256" key="1">
    <source>
        <dbReference type="SAM" id="MobiDB-lite"/>
    </source>
</evidence>
<feature type="compositionally biased region" description="Basic and acidic residues" evidence="1">
    <location>
        <begin position="65"/>
        <end position="75"/>
    </location>
</feature>